<dbReference type="GO" id="GO:0006635">
    <property type="term" value="P:fatty acid beta-oxidation"/>
    <property type="evidence" value="ECO:0007669"/>
    <property type="project" value="TreeGrafter"/>
</dbReference>
<comment type="caution">
    <text evidence="2">The sequence shown here is derived from an EMBL/GenBank/DDBJ whole genome shotgun (WGS) entry which is preliminary data.</text>
</comment>
<dbReference type="PANTHER" id="PTHR43612:SF3">
    <property type="entry name" value="TRIFUNCTIONAL ENZYME SUBUNIT ALPHA, MITOCHONDRIAL"/>
    <property type="match status" value="1"/>
</dbReference>
<name>A0A640L1N3_LEITA</name>
<feature type="compositionally biased region" description="Low complexity" evidence="1">
    <location>
        <begin position="295"/>
        <end position="305"/>
    </location>
</feature>
<dbReference type="PANTHER" id="PTHR43612">
    <property type="entry name" value="TRIFUNCTIONAL ENZYME SUBUNIT ALPHA"/>
    <property type="match status" value="1"/>
</dbReference>
<dbReference type="Proteomes" id="UP000419144">
    <property type="component" value="Unassembled WGS sequence"/>
</dbReference>
<accession>A0A640L1N3</accession>
<dbReference type="InterPro" id="IPR050136">
    <property type="entry name" value="FA_oxidation_alpha_subunit"/>
</dbReference>
<organism evidence="2 3">
    <name type="scientific">Leishmania tarentolae</name>
    <name type="common">Sauroleishmania tarentolae</name>
    <dbReference type="NCBI Taxonomy" id="5689"/>
    <lineage>
        <taxon>Eukaryota</taxon>
        <taxon>Discoba</taxon>
        <taxon>Euglenozoa</taxon>
        <taxon>Kinetoplastea</taxon>
        <taxon>Metakinetoplastina</taxon>
        <taxon>Trypanosomatida</taxon>
        <taxon>Trypanosomatidae</taxon>
        <taxon>Leishmaniinae</taxon>
        <taxon>Leishmania</taxon>
        <taxon>lizard Leishmania</taxon>
    </lineage>
</organism>
<evidence type="ECO:0000256" key="1">
    <source>
        <dbReference type="SAM" id="MobiDB-lite"/>
    </source>
</evidence>
<dbReference type="EMBL" id="BLBS01000057">
    <property type="protein sequence ID" value="GET93719.1"/>
    <property type="molecule type" value="Genomic_DNA"/>
</dbReference>
<evidence type="ECO:0000313" key="2">
    <source>
        <dbReference type="EMBL" id="GET93719.1"/>
    </source>
</evidence>
<feature type="compositionally biased region" description="Basic and acidic residues" evidence="1">
    <location>
        <begin position="56"/>
        <end position="67"/>
    </location>
</feature>
<dbReference type="VEuPathDB" id="TriTrypDB:LtaPh_3663600"/>
<dbReference type="OrthoDB" id="273567at2759"/>
<dbReference type="GO" id="GO:0004300">
    <property type="term" value="F:enoyl-CoA hydratase activity"/>
    <property type="evidence" value="ECO:0007669"/>
    <property type="project" value="TreeGrafter"/>
</dbReference>
<proteinExistence type="predicted"/>
<feature type="region of interest" description="Disordered" evidence="1">
    <location>
        <begin position="280"/>
        <end position="311"/>
    </location>
</feature>
<dbReference type="InterPro" id="IPR013328">
    <property type="entry name" value="6PGD_dom2"/>
</dbReference>
<evidence type="ECO:0000313" key="3">
    <source>
        <dbReference type="Proteomes" id="UP000419144"/>
    </source>
</evidence>
<protein>
    <submittedName>
        <fullName evidence="2">Uncharacterized protein</fullName>
    </submittedName>
</protein>
<dbReference type="GO" id="GO:0016507">
    <property type="term" value="C:mitochondrial fatty acid beta-oxidation multienzyme complex"/>
    <property type="evidence" value="ECO:0007669"/>
    <property type="project" value="TreeGrafter"/>
</dbReference>
<dbReference type="Gene3D" id="1.10.1040.10">
    <property type="entry name" value="N-(1-d-carboxylethyl)-l-norvaline Dehydrogenase, domain 2"/>
    <property type="match status" value="1"/>
</dbReference>
<reference evidence="2" key="1">
    <citation type="submission" date="2019-11" db="EMBL/GenBank/DDBJ databases">
        <title>Leishmania tarentolae CDS.</title>
        <authorList>
            <person name="Goto Y."/>
            <person name="Yamagishi J."/>
        </authorList>
    </citation>
    <scope>NUCLEOTIDE SEQUENCE [LARGE SCALE GENOMIC DNA]</scope>
    <source>
        <strain evidence="2">Parrot Tar II</strain>
    </source>
</reference>
<dbReference type="GO" id="GO:0016509">
    <property type="term" value="F:long-chain (3S)-3-hydroxyacyl-CoA dehydrogenase (NAD+) activity"/>
    <property type="evidence" value="ECO:0007669"/>
    <property type="project" value="TreeGrafter"/>
</dbReference>
<feature type="region of interest" description="Disordered" evidence="1">
    <location>
        <begin position="31"/>
        <end position="75"/>
    </location>
</feature>
<gene>
    <name evidence="2" type="ORF">LtaPh_3663600</name>
</gene>
<dbReference type="AlphaFoldDB" id="A0A640L1N3"/>
<keyword evidence="3" id="KW-1185">Reference proteome</keyword>
<sequence length="1093" mass="117333">MRRIPQEVPLLRLPCPIFGLTSVCRRQSSRSQTSDSIASFRSHPDDGEVTSLFPGERAKYEAGEQPRPRRRRGNCEADTLLQDIIALGKIVSDEQKRGRVSIPASRLAASSGLNTHTTKRAALGDAASSLPSAEGSRDAKPVVAPPLLSSSAVAASAGIRSRPSSFPLMTSRAPEAAPPPLQSCTSAFMLTSDQLQAISDAHGASDIAFTLEELENTLFSVSIENTEGDSEVTKAHAPTELPAPAPPPVAPTMPCSDVPPAPLEPIPAALPIDTVGAAASPVTQTAASPRPALDTSTPASATASTEPCRPSAADSVTASLPIFSPCACSEHCGLPEKPSTRKLLATPVLRCCLRGSVVYVRMIRPSPTLRELLEALHEAVSFIESLPALPGGPRLVRLGVDSTSAVPASCAFLEPTGWNEVTCSVEERLATLLLKERLLRRITEGPVHGLQYIAELCAADVESPLIIRDTAAELLLACTTHEIRPRARPDVVLNGSTMGAVRLSFSGISVGVFPAPSTVLRVLQTVAVVCDREVERTVLLEGLARAGGRPADTATAPKPCNLVAEVMQCLHHLPLAVSTELLRGSGSLHGCAREQAAGAAGKDLDRNVHWLNTARVMCRQWWQWVRERGHKIRSTYDRDLATYSSRMSSCLTASEVWKCLCDVILSPEIDDVYMPQALYDAMHSKPVRRCRQNYLTVASSAFAHTADSDHPLPAVVVEVTSSSLQRTSVADLACEIREQPADVVLVLSTDIRLTQKLQFLASLHLTDIGSHHRVTVLLPGDPAEVAECVSLTRSCARLTGQLCYSEANLSIVHPCHPRWLHQIIEVSNARSSDAGADSPEAPHDSVPAELAELYATHVWRRPCITTRTSSVGLEISAAVAFAWQRWIAAATGAAKRKAAVQEFEHTHLAPLVLLRPPAREDGGVDAVRPWWTEYGEMSMTQMETAMPTTFRTLVKSMSAAWPVSSSVFGRGVPTNGSNICAAELGVAFLFVLDVACQSLLRRAVESPDQLNVLSIAALGLDPSAGGLLDVADRVAGDGVETILSAMEEVTTVHGLRFASLALLRWMVDHRLLFYQLTPHTIDRYIAYSPNRGV</sequence>